<feature type="transmembrane region" description="Helical" evidence="8">
    <location>
        <begin position="276"/>
        <end position="298"/>
    </location>
</feature>
<reference evidence="10 11" key="1">
    <citation type="submission" date="2019-09" db="EMBL/GenBank/DDBJ databases">
        <title>Draft genome sequences of 48 bacterial type strains from the CCUG.</title>
        <authorList>
            <person name="Tunovic T."/>
            <person name="Pineiro-Iglesias B."/>
            <person name="Unosson C."/>
            <person name="Inganas E."/>
            <person name="Ohlen M."/>
            <person name="Cardew S."/>
            <person name="Jensie-Markopoulos S."/>
            <person name="Salva-Serra F."/>
            <person name="Jaen-Luchoro D."/>
            <person name="Karlsson R."/>
            <person name="Svensson-Stadler L."/>
            <person name="Chun J."/>
            <person name="Moore E."/>
        </authorList>
    </citation>
    <scope>NUCLEOTIDE SEQUENCE [LARGE SCALE GENOMIC DNA]</scope>
    <source>
        <strain evidence="10 11">CCUG 30977</strain>
    </source>
</reference>
<evidence type="ECO:0000256" key="3">
    <source>
        <dbReference type="ARBA" id="ARBA00022448"/>
    </source>
</evidence>
<dbReference type="GO" id="GO:0043190">
    <property type="term" value="C:ATP-binding cassette (ABC) transporter complex"/>
    <property type="evidence" value="ECO:0007669"/>
    <property type="project" value="InterPro"/>
</dbReference>
<keyword evidence="3 8" id="KW-0813">Transport</keyword>
<accession>A0A643FGM6</accession>
<evidence type="ECO:0000256" key="1">
    <source>
        <dbReference type="ARBA" id="ARBA00004651"/>
    </source>
</evidence>
<proteinExistence type="inferred from homology"/>
<feature type="transmembrane region" description="Helical" evidence="8">
    <location>
        <begin position="194"/>
        <end position="219"/>
    </location>
</feature>
<dbReference type="RefSeq" id="WP_151122308.1">
    <property type="nucleotide sequence ID" value="NZ_CP088081.1"/>
</dbReference>
<organism evidence="10 11">
    <name type="scientific">Ideonella dechloratans</name>
    <dbReference type="NCBI Taxonomy" id="36863"/>
    <lineage>
        <taxon>Bacteria</taxon>
        <taxon>Pseudomonadati</taxon>
        <taxon>Pseudomonadota</taxon>
        <taxon>Betaproteobacteria</taxon>
        <taxon>Burkholderiales</taxon>
        <taxon>Sphaerotilaceae</taxon>
        <taxon>Ideonella</taxon>
    </lineage>
</organism>
<sequence length="391" mass="42044">MKGYFSGQDIGVWLRRLRAMSWKELLQLWRDPVLLFFIVYAFTMDIYNAGSGVTLQLNNAAFAVLDTDRSAASRELAGRFQPPHFNPLGLVGQAGQGLSLLDNSDALFVLDIPPQFERTLSRGETATVQMQVDASNSVLATLATADATQIVASYGLETGIARLGFASSGTGQIAGVPMISNVPRVWFNPNQNDAWFMAISELLNVITVFAILLPAAAMVREKERGTIEQLIVSPLTPFQVMAPKVLAMTGVILAATALSLGAVLVGVFGVPVRGSLLLFFAATTLYVVALSGLGLYIATLTRNMAQASMLSILVLAPMIFLSGAWTPPEAMPTIARWLMVISPLYYYIDVAYGVILKGAGLDVLGSSFAGIVVIGSVVVGLGLWRFRRQFD</sequence>
<protein>
    <recommendedName>
        <fullName evidence="8">Transport permease protein</fullName>
    </recommendedName>
</protein>
<dbReference type="AlphaFoldDB" id="A0A643FGM6"/>
<evidence type="ECO:0000256" key="2">
    <source>
        <dbReference type="ARBA" id="ARBA00007783"/>
    </source>
</evidence>
<dbReference type="GO" id="GO:0140359">
    <property type="term" value="F:ABC-type transporter activity"/>
    <property type="evidence" value="ECO:0007669"/>
    <property type="project" value="InterPro"/>
</dbReference>
<dbReference type="Gene3D" id="3.40.1710.10">
    <property type="entry name" value="abc type-2 transporter like domain"/>
    <property type="match status" value="1"/>
</dbReference>
<keyword evidence="4 8" id="KW-1003">Cell membrane</keyword>
<name>A0A643FGM6_IDEDE</name>
<keyword evidence="5 8" id="KW-0812">Transmembrane</keyword>
<feature type="domain" description="ABC transmembrane type-2" evidence="9">
    <location>
        <begin position="163"/>
        <end position="389"/>
    </location>
</feature>
<evidence type="ECO:0000259" key="9">
    <source>
        <dbReference type="PROSITE" id="PS51012"/>
    </source>
</evidence>
<feature type="transmembrane region" description="Helical" evidence="8">
    <location>
        <begin position="310"/>
        <end position="328"/>
    </location>
</feature>
<keyword evidence="11" id="KW-1185">Reference proteome</keyword>
<comment type="similarity">
    <text evidence="2 8">Belongs to the ABC-2 integral membrane protein family.</text>
</comment>
<dbReference type="PRINTS" id="PR00164">
    <property type="entry name" value="ABC2TRNSPORT"/>
</dbReference>
<feature type="transmembrane region" description="Helical" evidence="8">
    <location>
        <begin position="363"/>
        <end position="384"/>
    </location>
</feature>
<evidence type="ECO:0000313" key="10">
    <source>
        <dbReference type="EMBL" id="KAB0584993.1"/>
    </source>
</evidence>
<comment type="subcellular location">
    <subcellularLocation>
        <location evidence="8">Cell inner membrane</location>
        <topology evidence="8">Multi-pass membrane protein</topology>
    </subcellularLocation>
    <subcellularLocation>
        <location evidence="1">Cell membrane</location>
        <topology evidence="1">Multi-pass membrane protein</topology>
    </subcellularLocation>
</comment>
<dbReference type="Pfam" id="PF12698">
    <property type="entry name" value="ABC2_membrane_3"/>
    <property type="match status" value="1"/>
</dbReference>
<feature type="transmembrane region" description="Helical" evidence="8">
    <location>
        <begin position="245"/>
        <end position="270"/>
    </location>
</feature>
<dbReference type="InterPro" id="IPR000412">
    <property type="entry name" value="ABC_2_transport"/>
</dbReference>
<dbReference type="InterPro" id="IPR051449">
    <property type="entry name" value="ABC-2_transporter_component"/>
</dbReference>
<comment type="caution">
    <text evidence="10">The sequence shown here is derived from an EMBL/GenBank/DDBJ whole genome shotgun (WGS) entry which is preliminary data.</text>
</comment>
<keyword evidence="6 8" id="KW-1133">Transmembrane helix</keyword>
<feature type="transmembrane region" description="Helical" evidence="8">
    <location>
        <begin position="28"/>
        <end position="47"/>
    </location>
</feature>
<evidence type="ECO:0000256" key="8">
    <source>
        <dbReference type="RuleBase" id="RU361157"/>
    </source>
</evidence>
<gene>
    <name evidence="10" type="ORF">F7Q92_02230</name>
</gene>
<feature type="transmembrane region" description="Helical" evidence="8">
    <location>
        <begin position="334"/>
        <end position="356"/>
    </location>
</feature>
<evidence type="ECO:0000256" key="4">
    <source>
        <dbReference type="ARBA" id="ARBA00022475"/>
    </source>
</evidence>
<dbReference type="InterPro" id="IPR047817">
    <property type="entry name" value="ABC2_TM_bact-type"/>
</dbReference>
<dbReference type="Proteomes" id="UP000430120">
    <property type="component" value="Unassembled WGS sequence"/>
</dbReference>
<evidence type="ECO:0000313" key="11">
    <source>
        <dbReference type="Proteomes" id="UP000430120"/>
    </source>
</evidence>
<evidence type="ECO:0000256" key="6">
    <source>
        <dbReference type="ARBA" id="ARBA00022989"/>
    </source>
</evidence>
<dbReference type="PANTHER" id="PTHR30294:SF47">
    <property type="entry name" value="INNER MEMBRANE TRANSPORT PERMEASE YHHJ"/>
    <property type="match status" value="1"/>
</dbReference>
<dbReference type="OrthoDB" id="9808686at2"/>
<evidence type="ECO:0000256" key="7">
    <source>
        <dbReference type="ARBA" id="ARBA00023136"/>
    </source>
</evidence>
<keyword evidence="7 8" id="KW-0472">Membrane</keyword>
<dbReference type="PROSITE" id="PS51012">
    <property type="entry name" value="ABC_TM2"/>
    <property type="match status" value="1"/>
</dbReference>
<dbReference type="InterPro" id="IPR013525">
    <property type="entry name" value="ABC2_TM"/>
</dbReference>
<dbReference type="EMBL" id="VZPB01000003">
    <property type="protein sequence ID" value="KAB0584993.1"/>
    <property type="molecule type" value="Genomic_DNA"/>
</dbReference>
<evidence type="ECO:0000256" key="5">
    <source>
        <dbReference type="ARBA" id="ARBA00022692"/>
    </source>
</evidence>
<dbReference type="PANTHER" id="PTHR30294">
    <property type="entry name" value="MEMBRANE COMPONENT OF ABC TRANSPORTER YHHJ-RELATED"/>
    <property type="match status" value="1"/>
</dbReference>